<keyword evidence="2" id="KW-1185">Reference proteome</keyword>
<dbReference type="OrthoDB" id="2020675at2759"/>
<accession>A0A835M5G7</accession>
<evidence type="ECO:0000313" key="1">
    <source>
        <dbReference type="EMBL" id="KAF9620393.1"/>
    </source>
</evidence>
<proteinExistence type="predicted"/>
<sequence>MCSLHLLHQSTSFGFLKTTSKNPLPYYNLKFSGLHFRRRKRYNFVPIKATMGEGEDSDGFSGFSSFDDYADSEGISGGNFYIMSSSGEESDADVVLNPIGDVDLPSTNERFESSDGALAVTAHRFGMLRRRGKTNRNAQGLL</sequence>
<reference evidence="1 2" key="1">
    <citation type="submission" date="2020-10" db="EMBL/GenBank/DDBJ databases">
        <title>The Coptis chinensis genome and diversification of protoberbering-type alkaloids.</title>
        <authorList>
            <person name="Wang B."/>
            <person name="Shu S."/>
            <person name="Song C."/>
            <person name="Liu Y."/>
        </authorList>
    </citation>
    <scope>NUCLEOTIDE SEQUENCE [LARGE SCALE GENOMIC DNA]</scope>
    <source>
        <strain evidence="1">HL-2020</strain>
        <tissue evidence="1">Leaf</tissue>
    </source>
</reference>
<name>A0A835M5G7_9MAGN</name>
<dbReference type="Proteomes" id="UP000631114">
    <property type="component" value="Unassembled WGS sequence"/>
</dbReference>
<dbReference type="EMBL" id="JADFTS010000002">
    <property type="protein sequence ID" value="KAF9620393.1"/>
    <property type="molecule type" value="Genomic_DNA"/>
</dbReference>
<protein>
    <submittedName>
        <fullName evidence="1">Uncharacterized protein</fullName>
    </submittedName>
</protein>
<dbReference type="AlphaFoldDB" id="A0A835M5G7"/>
<evidence type="ECO:0000313" key="2">
    <source>
        <dbReference type="Proteomes" id="UP000631114"/>
    </source>
</evidence>
<gene>
    <name evidence="1" type="ORF">IFM89_011766</name>
</gene>
<comment type="caution">
    <text evidence="1">The sequence shown here is derived from an EMBL/GenBank/DDBJ whole genome shotgun (WGS) entry which is preliminary data.</text>
</comment>
<organism evidence="1 2">
    <name type="scientific">Coptis chinensis</name>
    <dbReference type="NCBI Taxonomy" id="261450"/>
    <lineage>
        <taxon>Eukaryota</taxon>
        <taxon>Viridiplantae</taxon>
        <taxon>Streptophyta</taxon>
        <taxon>Embryophyta</taxon>
        <taxon>Tracheophyta</taxon>
        <taxon>Spermatophyta</taxon>
        <taxon>Magnoliopsida</taxon>
        <taxon>Ranunculales</taxon>
        <taxon>Ranunculaceae</taxon>
        <taxon>Coptidoideae</taxon>
        <taxon>Coptis</taxon>
    </lineage>
</organism>